<dbReference type="CDD" id="cd02440">
    <property type="entry name" value="AdoMet_MTases"/>
    <property type="match status" value="1"/>
</dbReference>
<protein>
    <submittedName>
        <fullName evidence="1">Methyltransferase domain-containing protein</fullName>
    </submittedName>
</protein>
<dbReference type="GO" id="GO:0008168">
    <property type="term" value="F:methyltransferase activity"/>
    <property type="evidence" value="ECO:0007669"/>
    <property type="project" value="UniProtKB-KW"/>
</dbReference>
<accession>A0A1Y6BTX6</accession>
<evidence type="ECO:0000313" key="1">
    <source>
        <dbReference type="EMBL" id="SMF21101.1"/>
    </source>
</evidence>
<reference evidence="1 2" key="1">
    <citation type="submission" date="2017-04" db="EMBL/GenBank/DDBJ databases">
        <authorList>
            <person name="Afonso C.L."/>
            <person name="Miller P.J."/>
            <person name="Scott M.A."/>
            <person name="Spackman E."/>
            <person name="Goraichik I."/>
            <person name="Dimitrov K.M."/>
            <person name="Suarez D.L."/>
            <person name="Swayne D.E."/>
        </authorList>
    </citation>
    <scope>NUCLEOTIDE SEQUENCE [LARGE SCALE GENOMIC DNA]</scope>
    <source>
        <strain evidence="1 2">USBA 355</strain>
    </source>
</reference>
<name>A0A1Y6BTX6_9PROT</name>
<dbReference type="Pfam" id="PF13489">
    <property type="entry name" value="Methyltransf_23"/>
    <property type="match status" value="1"/>
</dbReference>
<dbReference type="EMBL" id="FWZX01000007">
    <property type="protein sequence ID" value="SMF21101.1"/>
    <property type="molecule type" value="Genomic_DNA"/>
</dbReference>
<dbReference type="Gene3D" id="3.40.50.150">
    <property type="entry name" value="Vaccinia Virus protein VP39"/>
    <property type="match status" value="1"/>
</dbReference>
<gene>
    <name evidence="1" type="ORF">SAMN05428998_10776</name>
</gene>
<keyword evidence="1" id="KW-0489">Methyltransferase</keyword>
<keyword evidence="1" id="KW-0808">Transferase</keyword>
<organism evidence="1 2">
    <name type="scientific">Tistlia consotensis USBA 355</name>
    <dbReference type="NCBI Taxonomy" id="560819"/>
    <lineage>
        <taxon>Bacteria</taxon>
        <taxon>Pseudomonadati</taxon>
        <taxon>Pseudomonadota</taxon>
        <taxon>Alphaproteobacteria</taxon>
        <taxon>Rhodospirillales</taxon>
        <taxon>Rhodovibrionaceae</taxon>
        <taxon>Tistlia</taxon>
    </lineage>
</organism>
<dbReference type="Proteomes" id="UP000192917">
    <property type="component" value="Unassembled WGS sequence"/>
</dbReference>
<dbReference type="InterPro" id="IPR029063">
    <property type="entry name" value="SAM-dependent_MTases_sf"/>
</dbReference>
<dbReference type="GO" id="GO:0032259">
    <property type="term" value="P:methylation"/>
    <property type="evidence" value="ECO:0007669"/>
    <property type="project" value="UniProtKB-KW"/>
</dbReference>
<dbReference type="PANTHER" id="PTHR43861">
    <property type="entry name" value="TRANS-ACONITATE 2-METHYLTRANSFERASE-RELATED"/>
    <property type="match status" value="1"/>
</dbReference>
<sequence length="239" mass="26892">MTTTERFVERYHSALGRPGLDDPALRRTIFAALRRTLGPWLPDRKDGRILDVACGEGHFLSFLREAGYTKLRGIDLSDENVGLCHQAGLDFVSKQDVLKLAEFEPGRDFDCIFALDILEHLPKARVVEFVESLRARLAPGGTLVLRTPNMACLFGLFHRYNDPTHEFGVTENTLGDILALAGFARDGIEIRAEWNATTPLGRGRELYLRLLHRLVYLAEDSSRPHIATKNLLARAANRR</sequence>
<proteinExistence type="predicted"/>
<keyword evidence="2" id="KW-1185">Reference proteome</keyword>
<dbReference type="AlphaFoldDB" id="A0A1Y6BTX6"/>
<dbReference type="STRING" id="560819.SAMN05428998_10776"/>
<evidence type="ECO:0000313" key="2">
    <source>
        <dbReference type="Proteomes" id="UP000192917"/>
    </source>
</evidence>
<dbReference type="SUPFAM" id="SSF53335">
    <property type="entry name" value="S-adenosyl-L-methionine-dependent methyltransferases"/>
    <property type="match status" value="1"/>
</dbReference>
<dbReference type="RefSeq" id="WP_085122781.1">
    <property type="nucleotide sequence ID" value="NZ_FWZX01000007.1"/>
</dbReference>